<dbReference type="InterPro" id="IPR045237">
    <property type="entry name" value="COPS7/eIF3m"/>
</dbReference>
<comment type="function">
    <text evidence="5">Component of the eukaryotic translation initiation factor 3 (eIF-3) complex, which is involved in protein synthesis of a specialized repertoire of mRNAs and, together with other initiation factors, stimulates binding of mRNA and methionyl-tRNAi to the 40S ribosome. The eIF-3 complex specifically targets and initiates translation of a subset of mRNAs involved in cell proliferation.</text>
</comment>
<protein>
    <recommendedName>
        <fullName evidence="5">Eukaryotic translation initiation factor 3 subunit M</fullName>
        <shortName evidence="5">eIF3m</shortName>
    </recommendedName>
</protein>
<evidence type="ECO:0000256" key="4">
    <source>
        <dbReference type="ARBA" id="ARBA00022917"/>
    </source>
</evidence>
<gene>
    <name evidence="7" type="ORF">THAOC_33595</name>
</gene>
<dbReference type="GO" id="GO:0003743">
    <property type="term" value="F:translation initiation factor activity"/>
    <property type="evidence" value="ECO:0007669"/>
    <property type="project" value="UniProtKB-UniRule"/>
</dbReference>
<keyword evidence="4 5" id="KW-0648">Protein biosynthesis</keyword>
<comment type="subunit">
    <text evidence="5">Component of the eukaryotic translation initiation factor 3 (eIF-3) complex.</text>
</comment>
<dbReference type="GO" id="GO:0071541">
    <property type="term" value="C:eukaryotic translation initiation factor 3 complex, eIF3m"/>
    <property type="evidence" value="ECO:0007669"/>
    <property type="project" value="UniProtKB-UniRule"/>
</dbReference>
<proteinExistence type="inferred from homology"/>
<dbReference type="AlphaFoldDB" id="K0RLU6"/>
<dbReference type="Proteomes" id="UP000266841">
    <property type="component" value="Unassembled WGS sequence"/>
</dbReference>
<evidence type="ECO:0000256" key="3">
    <source>
        <dbReference type="ARBA" id="ARBA00022540"/>
    </source>
</evidence>
<dbReference type="HAMAP" id="MF_03012">
    <property type="entry name" value="eIF3m"/>
    <property type="match status" value="1"/>
</dbReference>
<evidence type="ECO:0000313" key="7">
    <source>
        <dbReference type="EMBL" id="EJK47667.1"/>
    </source>
</evidence>
<evidence type="ECO:0000256" key="1">
    <source>
        <dbReference type="ARBA" id="ARBA00008482"/>
    </source>
</evidence>
<accession>K0RLU6</accession>
<comment type="similarity">
    <text evidence="5">Belongs to the eIF-3 subunit M family.</text>
</comment>
<keyword evidence="3 5" id="KW-0396">Initiation factor</keyword>
<dbReference type="GO" id="GO:0016282">
    <property type="term" value="C:eukaryotic 43S preinitiation complex"/>
    <property type="evidence" value="ECO:0007669"/>
    <property type="project" value="UniProtKB-UniRule"/>
</dbReference>
<keyword evidence="2 5" id="KW-0963">Cytoplasm</keyword>
<evidence type="ECO:0000313" key="8">
    <source>
        <dbReference type="Proteomes" id="UP000266841"/>
    </source>
</evidence>
<comment type="caution">
    <text evidence="7">The sequence shown here is derived from an EMBL/GenBank/DDBJ whole genome shotgun (WGS) entry which is preliminary data.</text>
</comment>
<evidence type="ECO:0000256" key="2">
    <source>
        <dbReference type="ARBA" id="ARBA00022490"/>
    </source>
</evidence>
<dbReference type="SUPFAM" id="SSF46785">
    <property type="entry name" value="Winged helix' DNA-binding domain"/>
    <property type="match status" value="1"/>
</dbReference>
<dbReference type="GO" id="GO:0001732">
    <property type="term" value="P:formation of cytoplasmic translation initiation complex"/>
    <property type="evidence" value="ECO:0007669"/>
    <property type="project" value="UniProtKB-UniRule"/>
</dbReference>
<organism evidence="7 8">
    <name type="scientific">Thalassiosira oceanica</name>
    <name type="common">Marine diatom</name>
    <dbReference type="NCBI Taxonomy" id="159749"/>
    <lineage>
        <taxon>Eukaryota</taxon>
        <taxon>Sar</taxon>
        <taxon>Stramenopiles</taxon>
        <taxon>Ochrophyta</taxon>
        <taxon>Bacillariophyta</taxon>
        <taxon>Coscinodiscophyceae</taxon>
        <taxon>Thalassiosirophycidae</taxon>
        <taxon>Thalassiosirales</taxon>
        <taxon>Thalassiosiraceae</taxon>
        <taxon>Thalassiosira</taxon>
    </lineage>
</organism>
<comment type="subcellular location">
    <subcellularLocation>
        <location evidence="5">Cytoplasm</location>
    </subcellularLocation>
</comment>
<dbReference type="Pfam" id="PF01399">
    <property type="entry name" value="PCI"/>
    <property type="match status" value="1"/>
</dbReference>
<dbReference type="OrthoDB" id="10267031at2759"/>
<dbReference type="OMA" id="ERCVVRQ"/>
<dbReference type="PANTHER" id="PTHR15350">
    <property type="entry name" value="COP9 SIGNALOSOME COMPLEX SUBUNIT 7/DENDRITIC CELL PROTEIN GA17"/>
    <property type="match status" value="1"/>
</dbReference>
<evidence type="ECO:0000259" key="6">
    <source>
        <dbReference type="PROSITE" id="PS50250"/>
    </source>
</evidence>
<dbReference type="InterPro" id="IPR036390">
    <property type="entry name" value="WH_DNA-bd_sf"/>
</dbReference>
<dbReference type="PROSITE" id="PS50250">
    <property type="entry name" value="PCI"/>
    <property type="match status" value="1"/>
</dbReference>
<dbReference type="EMBL" id="AGNL01046742">
    <property type="protein sequence ID" value="EJK47667.1"/>
    <property type="molecule type" value="Genomic_DNA"/>
</dbReference>
<dbReference type="SMART" id="SM00088">
    <property type="entry name" value="PINT"/>
    <property type="match status" value="1"/>
</dbReference>
<comment type="similarity">
    <text evidence="1">Belongs to the CSN7/EIF3M family. CSN7 subfamily.</text>
</comment>
<name>K0RLU6_THAOC</name>
<dbReference type="GO" id="GO:0033290">
    <property type="term" value="C:eukaryotic 48S preinitiation complex"/>
    <property type="evidence" value="ECO:0007669"/>
    <property type="project" value="UniProtKB-UniRule"/>
</dbReference>
<feature type="domain" description="PCI" evidence="6">
    <location>
        <begin position="233"/>
        <end position="400"/>
    </location>
</feature>
<dbReference type="InterPro" id="IPR027528">
    <property type="entry name" value="eIF3m"/>
</dbReference>
<dbReference type="InterPro" id="IPR000717">
    <property type="entry name" value="PCI_dom"/>
</dbReference>
<evidence type="ECO:0000256" key="5">
    <source>
        <dbReference type="HAMAP-Rule" id="MF_03012"/>
    </source>
</evidence>
<dbReference type="PANTHER" id="PTHR15350:SF2">
    <property type="entry name" value="EUKARYOTIC TRANSLATION INITIATION FACTOR 3 SUBUNIT M"/>
    <property type="match status" value="1"/>
</dbReference>
<sequence length="438" mass="47064">MAAAIDSPPVHPSTTLVNVAEDADARLVRVLAPGTSDPAKFEAACGTAVSNGDAAALLGTMVSSGAIAGLLGDAYTVDEAVSAFSLLTVYLNRVGDGGSARELCKSLADEVGRAAGGDDAKRKEKQSAMVAALFNLRNDAGEKVELLAKIIDLADVSAVSPGQPKGVAVLADLLESNVLKSTMKLWGETTTNTELRSLYKSVTKAMERVLAKLSKDDQEDKTIALKIKKTEERKQTYMLHFLETYTDESSLDSDANTYAQEAATGAIRDPINLFSTQRGILGLPAISALQKSQPDLYDLLKIFVSGKLQDYRDFTNMPDKMAVFSAYNLSEDDCTKNMSLLSLVSLAGEHEEIPYSEIASTLSVEEDDVEKWVIAAVASGLMEAKMDQLSKVVIVERCAVRQFGTKEWSALKIRLEKYKTNVKGVLDALEKSSALTEG</sequence>
<keyword evidence="8" id="KW-1185">Reference proteome</keyword>
<reference evidence="7 8" key="1">
    <citation type="journal article" date="2012" name="Genome Biol.">
        <title>Genome and low-iron response of an oceanic diatom adapted to chronic iron limitation.</title>
        <authorList>
            <person name="Lommer M."/>
            <person name="Specht M."/>
            <person name="Roy A.S."/>
            <person name="Kraemer L."/>
            <person name="Andreson R."/>
            <person name="Gutowska M.A."/>
            <person name="Wolf J."/>
            <person name="Bergner S.V."/>
            <person name="Schilhabel M.B."/>
            <person name="Klostermeier U.C."/>
            <person name="Beiko R.G."/>
            <person name="Rosenstiel P."/>
            <person name="Hippler M."/>
            <person name="Laroche J."/>
        </authorList>
    </citation>
    <scope>NUCLEOTIDE SEQUENCE [LARGE SCALE GENOMIC DNA]</scope>
    <source>
        <strain evidence="7 8">CCMP1005</strain>
    </source>
</reference>
<dbReference type="eggNOG" id="KOG2753">
    <property type="taxonomic scope" value="Eukaryota"/>
</dbReference>